<gene>
    <name evidence="5" type="ORF">H7F16_18480</name>
</gene>
<dbReference type="Gene3D" id="3.90.1150.10">
    <property type="entry name" value="Aspartate Aminotransferase, domain 1"/>
    <property type="match status" value="1"/>
</dbReference>
<dbReference type="InterPro" id="IPR015422">
    <property type="entry name" value="PyrdxlP-dep_Trfase_small"/>
</dbReference>
<dbReference type="GO" id="GO:0030170">
    <property type="term" value="F:pyridoxal phosphate binding"/>
    <property type="evidence" value="ECO:0007669"/>
    <property type="project" value="InterPro"/>
</dbReference>
<dbReference type="EC" id="2.6.1.-" evidence="3"/>
<dbReference type="Pfam" id="PF00155">
    <property type="entry name" value="Aminotran_1_2"/>
    <property type="match status" value="1"/>
</dbReference>
<dbReference type="PANTHER" id="PTHR42885:SF1">
    <property type="entry name" value="THREONINE-PHOSPHATE DECARBOXYLASE"/>
    <property type="match status" value="1"/>
</dbReference>
<dbReference type="EMBL" id="JACLQD010000007">
    <property type="protein sequence ID" value="MBC2837511.1"/>
    <property type="molecule type" value="Genomic_DNA"/>
</dbReference>
<evidence type="ECO:0000256" key="2">
    <source>
        <dbReference type="ARBA" id="ARBA00022898"/>
    </source>
</evidence>
<dbReference type="AlphaFoldDB" id="A0A842ID35"/>
<comment type="caution">
    <text evidence="5">The sequence shown here is derived from an EMBL/GenBank/DDBJ whole genome shotgun (WGS) entry which is preliminary data.</text>
</comment>
<dbReference type="Proteomes" id="UP000555411">
    <property type="component" value="Unassembled WGS sequence"/>
</dbReference>
<proteinExistence type="inferred from homology"/>
<sequence length="308" mass="32163">MAGVDHGGGIDAAAARWGGARGDWLDLSTGINPRPYPLPAFGGDIWTALPDRAAFAEAEAAARSFWRVPDGAAVLAAPGASALIARLPALRPAGRVSIAGPTYNEHARAFAANGWQVVEGAADAAVVVHPNNPDGRFQAAPDAAFSVIDESFCDICPDESQIAQAGQAGTVVLKSFGKFWGLAGMRLGFAIGDPVLLARLEPMIGPWAVSGPALVTAAKALRDEAWAAATRARLAADAARLDALMLRAGVSQAGGTALFRLYDVGDAAAWQERLARHRILGRIFPYSARWLRLGLPDGDGWARLEAAL</sequence>
<feature type="domain" description="Aminotransferase class I/classII large" evidence="4">
    <location>
        <begin position="146"/>
        <end position="295"/>
    </location>
</feature>
<dbReference type="InterPro" id="IPR015421">
    <property type="entry name" value="PyrdxlP-dep_Trfase_major"/>
</dbReference>
<evidence type="ECO:0000256" key="3">
    <source>
        <dbReference type="RuleBase" id="RU000481"/>
    </source>
</evidence>
<protein>
    <recommendedName>
        <fullName evidence="3">Aminotransferase</fullName>
        <ecNumber evidence="3">2.6.1.-</ecNumber>
    </recommendedName>
</protein>
<keyword evidence="3 5" id="KW-0808">Transferase</keyword>
<dbReference type="InterPro" id="IPR015424">
    <property type="entry name" value="PyrdxlP-dep_Trfase"/>
</dbReference>
<dbReference type="InterPro" id="IPR004839">
    <property type="entry name" value="Aminotransferase_I/II_large"/>
</dbReference>
<evidence type="ECO:0000259" key="4">
    <source>
        <dbReference type="Pfam" id="PF00155"/>
    </source>
</evidence>
<reference evidence="5 6" key="1">
    <citation type="journal article" date="2017" name="Int. J. Syst. Evol. Microbiol.">
        <title>Gemmobacter straminiformis sp. nov., isolated from an artificial fountain.</title>
        <authorList>
            <person name="Kang J.Y."/>
            <person name="Kim M.J."/>
            <person name="Chun J."/>
            <person name="Son K.P."/>
            <person name="Jahng K.Y."/>
        </authorList>
    </citation>
    <scope>NUCLEOTIDE SEQUENCE [LARGE SCALE GENOMIC DNA]</scope>
    <source>
        <strain evidence="5 6">CAM-8</strain>
    </source>
</reference>
<keyword evidence="3 5" id="KW-0032">Aminotransferase</keyword>
<dbReference type="PROSITE" id="PS00105">
    <property type="entry name" value="AA_TRANSFER_CLASS_1"/>
    <property type="match status" value="1"/>
</dbReference>
<dbReference type="PANTHER" id="PTHR42885">
    <property type="entry name" value="HISTIDINOL-PHOSPHATE AMINOTRANSFERASE-RELATED"/>
    <property type="match status" value="1"/>
</dbReference>
<dbReference type="RefSeq" id="WP_185799126.1">
    <property type="nucleotide sequence ID" value="NZ_JACLQD010000007.1"/>
</dbReference>
<organism evidence="5 6">
    <name type="scientific">Paragemmobacter straminiformis</name>
    <dbReference type="NCBI Taxonomy" id="2045119"/>
    <lineage>
        <taxon>Bacteria</taxon>
        <taxon>Pseudomonadati</taxon>
        <taxon>Pseudomonadota</taxon>
        <taxon>Alphaproteobacteria</taxon>
        <taxon>Rhodobacterales</taxon>
        <taxon>Paracoccaceae</taxon>
        <taxon>Paragemmobacter</taxon>
    </lineage>
</organism>
<evidence type="ECO:0000313" key="6">
    <source>
        <dbReference type="Proteomes" id="UP000555411"/>
    </source>
</evidence>
<dbReference type="InterPro" id="IPR004838">
    <property type="entry name" value="NHTrfase_class1_PyrdxlP-BS"/>
</dbReference>
<evidence type="ECO:0000313" key="5">
    <source>
        <dbReference type="EMBL" id="MBC2837511.1"/>
    </source>
</evidence>
<accession>A0A842ID35</accession>
<name>A0A842ID35_9RHOB</name>
<dbReference type="Gene3D" id="3.40.640.10">
    <property type="entry name" value="Type I PLP-dependent aspartate aminotransferase-like (Major domain)"/>
    <property type="match status" value="1"/>
</dbReference>
<dbReference type="SUPFAM" id="SSF53383">
    <property type="entry name" value="PLP-dependent transferases"/>
    <property type="match status" value="1"/>
</dbReference>
<keyword evidence="6" id="KW-1185">Reference proteome</keyword>
<comment type="cofactor">
    <cofactor evidence="1 3">
        <name>pyridoxal 5'-phosphate</name>
        <dbReference type="ChEBI" id="CHEBI:597326"/>
    </cofactor>
</comment>
<dbReference type="GO" id="GO:0008483">
    <property type="term" value="F:transaminase activity"/>
    <property type="evidence" value="ECO:0007669"/>
    <property type="project" value="UniProtKB-KW"/>
</dbReference>
<evidence type="ECO:0000256" key="1">
    <source>
        <dbReference type="ARBA" id="ARBA00001933"/>
    </source>
</evidence>
<comment type="similarity">
    <text evidence="3">Belongs to the class-I pyridoxal-phosphate-dependent aminotransferase family.</text>
</comment>
<keyword evidence="2" id="KW-0663">Pyridoxal phosphate</keyword>